<dbReference type="PROSITE" id="PS50097">
    <property type="entry name" value="BTB"/>
    <property type="match status" value="2"/>
</dbReference>
<dbReference type="SMART" id="SM00225">
    <property type="entry name" value="BTB"/>
    <property type="match status" value="2"/>
</dbReference>
<dbReference type="InterPro" id="IPR000210">
    <property type="entry name" value="BTB/POZ_dom"/>
</dbReference>
<dbReference type="EMBL" id="JAUCMV010000001">
    <property type="protein sequence ID" value="KAK0426642.1"/>
    <property type="molecule type" value="Genomic_DNA"/>
</dbReference>
<feature type="domain" description="BTB" evidence="1">
    <location>
        <begin position="139"/>
        <end position="206"/>
    </location>
</feature>
<proteinExistence type="predicted"/>
<accession>A0AA39INP6</accession>
<evidence type="ECO:0000259" key="1">
    <source>
        <dbReference type="PROSITE" id="PS50097"/>
    </source>
</evidence>
<comment type="caution">
    <text evidence="2">The sequence shown here is derived from an EMBL/GenBank/DDBJ whole genome shotgun (WGS) entry which is preliminary data.</text>
</comment>
<protein>
    <recommendedName>
        <fullName evidence="1">BTB domain-containing protein</fullName>
    </recommendedName>
</protein>
<sequence length="547" mass="63105">MSTETLQASTKLTFRLQIADDAFHSEKIEWNGLSWSLAGIRVPPDGRWDLTVECTKENSRFIIWHCFTFGDILIEQKRFQWGRQFFKDISSCTVNSIYPMFGPAGVTKEVEAVIIINVYSLFCVDLMDPNNRMILSDADRAKTDVEGTTLYLSKSILAKQSPFFDVLFNKDFKEKIENEFHLLHIDIDEFVEFISYMYPADRKITTMELCQRLLHMTDRFGCDSVKAVCEMYLVQAAETAVHDELGERYMLGIVTSDPNAYSVPPPKEKQSISMVMKGENYANPCTLYGDWPLTQEFHVYSSPKQEIGGFMLRFHVFGRNQNEPERVCIECTKPDSLELWRCDAFGEISVKFADGKHEKNLISQVWRDQFNSSQTSKIQETEPFLENIIFGDLIIEVNMQIIRSYSVNLAEQNCLDSVSLKVDGRTLFISRSLLSHTCEYFHDLLKDGQTLYEVSDVSLKDFTKFLAFLYPITSKIGCSVDEDLPHPYECQEVKDCEKLILLQKRFGCSLVKNICEDHILRDEIPITRENIEKYELSNVARSRFPGK</sequence>
<dbReference type="PANTHER" id="PTHR22744">
    <property type="entry name" value="HELIX LOOP HELIX PROTEIN 21-RELATED"/>
    <property type="match status" value="1"/>
</dbReference>
<gene>
    <name evidence="2" type="ORF">QR680_009821</name>
</gene>
<dbReference type="Gene3D" id="3.30.710.10">
    <property type="entry name" value="Potassium Channel Kv1.1, Chain A"/>
    <property type="match status" value="2"/>
</dbReference>
<feature type="domain" description="BTB" evidence="1">
    <location>
        <begin position="416"/>
        <end position="470"/>
    </location>
</feature>
<evidence type="ECO:0000313" key="2">
    <source>
        <dbReference type="EMBL" id="KAK0426642.1"/>
    </source>
</evidence>
<dbReference type="AlphaFoldDB" id="A0AA39INP6"/>
<reference evidence="2" key="1">
    <citation type="submission" date="2023-06" db="EMBL/GenBank/DDBJ databases">
        <title>Genomic analysis of the entomopathogenic nematode Steinernema hermaphroditum.</title>
        <authorList>
            <person name="Schwarz E.M."/>
            <person name="Heppert J.K."/>
            <person name="Baniya A."/>
            <person name="Schwartz H.T."/>
            <person name="Tan C.-H."/>
            <person name="Antoshechkin I."/>
            <person name="Sternberg P.W."/>
            <person name="Goodrich-Blair H."/>
            <person name="Dillman A.R."/>
        </authorList>
    </citation>
    <scope>NUCLEOTIDE SEQUENCE</scope>
    <source>
        <strain evidence="2">PS9179</strain>
        <tissue evidence="2">Whole animal</tissue>
    </source>
</reference>
<name>A0AA39INP6_9BILA</name>
<dbReference type="Pfam" id="PF00651">
    <property type="entry name" value="BTB"/>
    <property type="match status" value="2"/>
</dbReference>
<dbReference type="CDD" id="cd18186">
    <property type="entry name" value="BTB_POZ_ZBTB_KLHL-like"/>
    <property type="match status" value="2"/>
</dbReference>
<dbReference type="PANTHER" id="PTHR22744:SF17">
    <property type="entry name" value="BTB DOMAIN-CONTAINING PROTEIN"/>
    <property type="match status" value="1"/>
</dbReference>
<dbReference type="SUPFAM" id="SSF54695">
    <property type="entry name" value="POZ domain"/>
    <property type="match status" value="2"/>
</dbReference>
<organism evidence="2 3">
    <name type="scientific">Steinernema hermaphroditum</name>
    <dbReference type="NCBI Taxonomy" id="289476"/>
    <lineage>
        <taxon>Eukaryota</taxon>
        <taxon>Metazoa</taxon>
        <taxon>Ecdysozoa</taxon>
        <taxon>Nematoda</taxon>
        <taxon>Chromadorea</taxon>
        <taxon>Rhabditida</taxon>
        <taxon>Tylenchina</taxon>
        <taxon>Panagrolaimomorpha</taxon>
        <taxon>Strongyloidoidea</taxon>
        <taxon>Steinernematidae</taxon>
        <taxon>Steinernema</taxon>
    </lineage>
</organism>
<evidence type="ECO:0000313" key="3">
    <source>
        <dbReference type="Proteomes" id="UP001175271"/>
    </source>
</evidence>
<dbReference type="Proteomes" id="UP001175271">
    <property type="component" value="Unassembled WGS sequence"/>
</dbReference>
<dbReference type="InterPro" id="IPR011333">
    <property type="entry name" value="SKP1/BTB/POZ_sf"/>
</dbReference>
<keyword evidence="3" id="KW-1185">Reference proteome</keyword>